<evidence type="ECO:0000256" key="1">
    <source>
        <dbReference type="ARBA" id="ARBA00022723"/>
    </source>
</evidence>
<organism evidence="4 5">
    <name type="scientific">Thalictrum thalictroides</name>
    <name type="common">Rue-anemone</name>
    <name type="synonym">Anemone thalictroides</name>
    <dbReference type="NCBI Taxonomy" id="46969"/>
    <lineage>
        <taxon>Eukaryota</taxon>
        <taxon>Viridiplantae</taxon>
        <taxon>Streptophyta</taxon>
        <taxon>Embryophyta</taxon>
        <taxon>Tracheophyta</taxon>
        <taxon>Spermatophyta</taxon>
        <taxon>Magnoliopsida</taxon>
        <taxon>Ranunculales</taxon>
        <taxon>Ranunculaceae</taxon>
        <taxon>Thalictroideae</taxon>
        <taxon>Thalictrum</taxon>
    </lineage>
</organism>
<dbReference type="AlphaFoldDB" id="A0A7J6X847"/>
<proteinExistence type="predicted"/>
<reference evidence="4 5" key="1">
    <citation type="submission" date="2020-06" db="EMBL/GenBank/DDBJ databases">
        <title>Transcriptomic and genomic resources for Thalictrum thalictroides and T. hernandezii: Facilitating candidate gene discovery in an emerging model plant lineage.</title>
        <authorList>
            <person name="Arias T."/>
            <person name="Riano-Pachon D.M."/>
            <person name="Di Stilio V.S."/>
        </authorList>
    </citation>
    <scope>NUCLEOTIDE SEQUENCE [LARGE SCALE GENOMIC DNA]</scope>
    <source>
        <strain evidence="5">cv. WT478/WT964</strain>
        <tissue evidence="4">Leaves</tissue>
    </source>
</reference>
<gene>
    <name evidence="4" type="ORF">FRX31_004840</name>
</gene>
<keyword evidence="1" id="KW-0479">Metal-binding</keyword>
<evidence type="ECO:0000313" key="4">
    <source>
        <dbReference type="EMBL" id="KAF5205573.1"/>
    </source>
</evidence>
<evidence type="ECO:0000256" key="2">
    <source>
        <dbReference type="ARBA" id="ARBA00022771"/>
    </source>
</evidence>
<keyword evidence="5" id="KW-1185">Reference proteome</keyword>
<name>A0A7J6X847_THATH</name>
<protein>
    <submittedName>
        <fullName evidence="4">Uncharacterized protein</fullName>
    </submittedName>
</protein>
<keyword evidence="3" id="KW-0862">Zinc</keyword>
<accession>A0A7J6X847</accession>
<dbReference type="GO" id="GO:0008270">
    <property type="term" value="F:zinc ion binding"/>
    <property type="evidence" value="ECO:0007669"/>
    <property type="project" value="UniProtKB-KW"/>
</dbReference>
<dbReference type="Proteomes" id="UP000554482">
    <property type="component" value="Unassembled WGS sequence"/>
</dbReference>
<sequence>IDTEKTFQLDLNEPVGYVCHNCEMYAIVGMRYRCKDCWEKYDSPIYELEEDFWFDVEDTLMLEGDAPEGTERGLPSWILMYLLDMFVITVRCMQ</sequence>
<evidence type="ECO:0000256" key="3">
    <source>
        <dbReference type="ARBA" id="ARBA00022833"/>
    </source>
</evidence>
<dbReference type="InterPro" id="IPR043145">
    <property type="entry name" value="Znf_ZZ_sf"/>
</dbReference>
<comment type="caution">
    <text evidence="4">The sequence shown here is derived from an EMBL/GenBank/DDBJ whole genome shotgun (WGS) entry which is preliminary data.</text>
</comment>
<feature type="non-terminal residue" evidence="4">
    <location>
        <position position="1"/>
    </location>
</feature>
<keyword evidence="2" id="KW-0863">Zinc-finger</keyword>
<dbReference type="SUPFAM" id="SSF57850">
    <property type="entry name" value="RING/U-box"/>
    <property type="match status" value="1"/>
</dbReference>
<dbReference type="EMBL" id="JABWDY010003888">
    <property type="protein sequence ID" value="KAF5205573.1"/>
    <property type="molecule type" value="Genomic_DNA"/>
</dbReference>
<dbReference type="Gene3D" id="3.30.60.90">
    <property type="match status" value="1"/>
</dbReference>
<evidence type="ECO:0000313" key="5">
    <source>
        <dbReference type="Proteomes" id="UP000554482"/>
    </source>
</evidence>